<evidence type="ECO:0000256" key="3">
    <source>
        <dbReference type="ARBA" id="ARBA00022679"/>
    </source>
</evidence>
<dbReference type="Gene3D" id="3.40.640.10">
    <property type="entry name" value="Type I PLP-dependent aspartate aminotransferase-like (Major domain)"/>
    <property type="match status" value="2"/>
</dbReference>
<gene>
    <name evidence="6" type="ORF">AB852_14965</name>
</gene>
<dbReference type="InterPro" id="IPR015421">
    <property type="entry name" value="PyrdxlP-dep_Trfase_major"/>
</dbReference>
<reference evidence="6 7" key="1">
    <citation type="submission" date="2015-06" db="EMBL/GenBank/DDBJ databases">
        <title>Cloning and characterization of the uncialamcin biosynthetic gene cluster.</title>
        <authorList>
            <person name="Yan X."/>
            <person name="Huang T."/>
            <person name="Ge H."/>
            <person name="Shen B."/>
        </authorList>
    </citation>
    <scope>NUCLEOTIDE SEQUENCE [LARGE SCALE GENOMIC DNA]</scope>
    <source>
        <strain evidence="6 7">DCA2648</strain>
    </source>
</reference>
<dbReference type="Pfam" id="PF00202">
    <property type="entry name" value="Aminotran_3"/>
    <property type="match status" value="1"/>
</dbReference>
<dbReference type="InterPro" id="IPR015422">
    <property type="entry name" value="PyrdxlP-dep_Trfase_small"/>
</dbReference>
<keyword evidence="3 6" id="KW-0808">Transferase</keyword>
<dbReference type="GO" id="GO:0042802">
    <property type="term" value="F:identical protein binding"/>
    <property type="evidence" value="ECO:0007669"/>
    <property type="project" value="TreeGrafter"/>
</dbReference>
<comment type="cofactor">
    <cofactor evidence="1">
        <name>pyridoxal 5'-phosphate</name>
        <dbReference type="ChEBI" id="CHEBI:597326"/>
    </cofactor>
</comment>
<evidence type="ECO:0000313" key="6">
    <source>
        <dbReference type="EMBL" id="OKH93977.1"/>
    </source>
</evidence>
<protein>
    <submittedName>
        <fullName evidence="6">Class III aminotransferase</fullName>
    </submittedName>
</protein>
<dbReference type="PANTHER" id="PTHR11986">
    <property type="entry name" value="AMINOTRANSFERASE CLASS III"/>
    <property type="match status" value="1"/>
</dbReference>
<keyword evidence="7" id="KW-1185">Reference proteome</keyword>
<dbReference type="STRING" id="1048205.AB852_14965"/>
<dbReference type="GO" id="GO:0030170">
    <property type="term" value="F:pyridoxal phosphate binding"/>
    <property type="evidence" value="ECO:0007669"/>
    <property type="project" value="InterPro"/>
</dbReference>
<dbReference type="SUPFAM" id="SSF53383">
    <property type="entry name" value="PLP-dependent transferases"/>
    <property type="match status" value="1"/>
</dbReference>
<dbReference type="InterPro" id="IPR050103">
    <property type="entry name" value="Class-III_PLP-dep_AT"/>
</dbReference>
<dbReference type="EMBL" id="LFBV01000003">
    <property type="protein sequence ID" value="OKH93977.1"/>
    <property type="molecule type" value="Genomic_DNA"/>
</dbReference>
<accession>A0A1Q4V849</accession>
<comment type="caution">
    <text evidence="6">The sequence shown here is derived from an EMBL/GenBank/DDBJ whole genome shotgun (WGS) entry which is preliminary data.</text>
</comment>
<comment type="similarity">
    <text evidence="5">Belongs to the class-III pyridoxal-phosphate-dependent aminotransferase family.</text>
</comment>
<evidence type="ECO:0000256" key="1">
    <source>
        <dbReference type="ARBA" id="ARBA00001933"/>
    </source>
</evidence>
<dbReference type="Gene3D" id="3.90.1150.10">
    <property type="entry name" value="Aspartate Aminotransferase, domain 1"/>
    <property type="match status" value="2"/>
</dbReference>
<dbReference type="InterPro" id="IPR005814">
    <property type="entry name" value="Aminotrans_3"/>
</dbReference>
<dbReference type="RefSeq" id="WP_073788346.1">
    <property type="nucleotide sequence ID" value="NZ_LFBV01000003.1"/>
</dbReference>
<dbReference type="GO" id="GO:0008483">
    <property type="term" value="F:transaminase activity"/>
    <property type="evidence" value="ECO:0007669"/>
    <property type="project" value="UniProtKB-KW"/>
</dbReference>
<sequence>MASDRTSAFPESEPETELADPMMLQWLGSLGFGVEYVRGGGNTLHFLDGAGEEIPVIDFAGGYGSLILGHNHPDIVRAARDFLDSGSPVLAQGSLQPAASEVAKTLSAIAQREFGASEPYFSVFSNSGAESIEVALKHAEFDRVLALRAVTEEIARHLDEARTAVRDGLAEVTAPAFDALGVVAQDRAAGAAGFERLAAAVRAENARRTARPPLFLALKGSFHGKLVGSVQLTYNAAYREPFAALAPPARFIDVDRPEALRELFERERGTVLDVVVDGGGIAVVERSFPVFGAFFCEVIQGEGGIREMTPEAAREIERACSAAGCPVVVDEIQSGMGRTGAFFASSRIGLRADYYTLAKSLGGGIAKTAVTLVRGRRYRPEFELVHTSTFAKDTFSSTIALRVLELLEADEGRAYRLAREWGERLTAMFTALRGEFPGVVKDVRGAGLMLGLEFHDQSGAQAPQIRAAARAGVFGYAVSGYLLTAHRIRTFPTASAVHTLRFEPSVLLTEAEVSRLGEALRTLCQILRDQDGRAFTGG</sequence>
<name>A0A1Q4V849_9ACTN</name>
<dbReference type="AlphaFoldDB" id="A0A1Q4V849"/>
<evidence type="ECO:0000256" key="5">
    <source>
        <dbReference type="RuleBase" id="RU003560"/>
    </source>
</evidence>
<evidence type="ECO:0000256" key="2">
    <source>
        <dbReference type="ARBA" id="ARBA00022576"/>
    </source>
</evidence>
<evidence type="ECO:0000256" key="4">
    <source>
        <dbReference type="ARBA" id="ARBA00022898"/>
    </source>
</evidence>
<evidence type="ECO:0000313" key="7">
    <source>
        <dbReference type="Proteomes" id="UP000186455"/>
    </source>
</evidence>
<dbReference type="InterPro" id="IPR015424">
    <property type="entry name" value="PyrdxlP-dep_Trfase"/>
</dbReference>
<keyword evidence="2 6" id="KW-0032">Aminotransferase</keyword>
<organism evidence="6 7">
    <name type="scientific">Streptomyces uncialis</name>
    <dbReference type="NCBI Taxonomy" id="1048205"/>
    <lineage>
        <taxon>Bacteria</taxon>
        <taxon>Bacillati</taxon>
        <taxon>Actinomycetota</taxon>
        <taxon>Actinomycetes</taxon>
        <taxon>Kitasatosporales</taxon>
        <taxon>Streptomycetaceae</taxon>
        <taxon>Streptomyces</taxon>
    </lineage>
</organism>
<dbReference type="Proteomes" id="UP000186455">
    <property type="component" value="Unassembled WGS sequence"/>
</dbReference>
<dbReference type="PANTHER" id="PTHR11986:SF79">
    <property type="entry name" value="ACETYLORNITHINE AMINOTRANSFERASE, MITOCHONDRIAL"/>
    <property type="match status" value="1"/>
</dbReference>
<proteinExistence type="inferred from homology"/>
<keyword evidence="4 5" id="KW-0663">Pyridoxal phosphate</keyword>